<keyword evidence="9" id="KW-1185">Reference proteome</keyword>
<organism evidence="8 9">
    <name type="scientific">Zasmidium cellare</name>
    <name type="common">Wine cellar mold</name>
    <name type="synonym">Racodium cellare</name>
    <dbReference type="NCBI Taxonomy" id="395010"/>
    <lineage>
        <taxon>Eukaryota</taxon>
        <taxon>Fungi</taxon>
        <taxon>Dikarya</taxon>
        <taxon>Ascomycota</taxon>
        <taxon>Pezizomycotina</taxon>
        <taxon>Dothideomycetes</taxon>
        <taxon>Dothideomycetidae</taxon>
        <taxon>Mycosphaerellales</taxon>
        <taxon>Mycosphaerellaceae</taxon>
        <taxon>Zasmidium</taxon>
    </lineage>
</organism>
<keyword evidence="5 6" id="KW-0539">Nucleus</keyword>
<dbReference type="Proteomes" id="UP001305779">
    <property type="component" value="Unassembled WGS sequence"/>
</dbReference>
<protein>
    <recommendedName>
        <fullName evidence="6">Exosome complex protein</fullName>
    </recommendedName>
</protein>
<dbReference type="Pfam" id="PF04000">
    <property type="entry name" value="Sas10_Utp3"/>
    <property type="match status" value="1"/>
</dbReference>
<evidence type="ECO:0000256" key="4">
    <source>
        <dbReference type="ARBA" id="ARBA00022884"/>
    </source>
</evidence>
<evidence type="ECO:0000256" key="3">
    <source>
        <dbReference type="ARBA" id="ARBA00022552"/>
    </source>
</evidence>
<evidence type="ECO:0000256" key="7">
    <source>
        <dbReference type="SAM" id="MobiDB-lite"/>
    </source>
</evidence>
<dbReference type="InterPro" id="IPR011082">
    <property type="entry name" value="Exosome-assoc_fac/DNA_repair"/>
</dbReference>
<proteinExistence type="inferred from homology"/>
<comment type="function">
    <text evidence="6">Required for exosome-dependent processing of pre-rRNA and small nucleolar RNA (snRNA) precursors. Involved in processing of 35S pre-rRNA at the A0, A1 and A2 sites.</text>
</comment>
<dbReference type="PANTHER" id="PTHR15341:SF3">
    <property type="entry name" value="NUCLEAR NUCLEIC ACID-BINDING PROTEIN C1D"/>
    <property type="match status" value="1"/>
</dbReference>
<name>A0ABR0E213_ZASCE</name>
<comment type="similarity">
    <text evidence="2 6">Belongs to the C1D family.</text>
</comment>
<evidence type="ECO:0000256" key="5">
    <source>
        <dbReference type="ARBA" id="ARBA00023242"/>
    </source>
</evidence>
<comment type="subcellular location">
    <subcellularLocation>
        <location evidence="1 6">Nucleus</location>
    </subcellularLocation>
</comment>
<evidence type="ECO:0000256" key="1">
    <source>
        <dbReference type="ARBA" id="ARBA00004123"/>
    </source>
</evidence>
<evidence type="ECO:0000313" key="9">
    <source>
        <dbReference type="Proteomes" id="UP001305779"/>
    </source>
</evidence>
<feature type="compositionally biased region" description="Basic and acidic residues" evidence="7">
    <location>
        <begin position="159"/>
        <end position="169"/>
    </location>
</feature>
<evidence type="ECO:0000256" key="2">
    <source>
        <dbReference type="ARBA" id="ARBA00009154"/>
    </source>
</evidence>
<feature type="region of interest" description="Disordered" evidence="7">
    <location>
        <begin position="146"/>
        <end position="204"/>
    </location>
</feature>
<gene>
    <name evidence="8" type="ORF">PRZ48_013803</name>
</gene>
<dbReference type="InterPro" id="IPR007146">
    <property type="entry name" value="Sas10/Utp3/C1D"/>
</dbReference>
<reference evidence="8 9" key="1">
    <citation type="journal article" date="2023" name="G3 (Bethesda)">
        <title>A chromosome-level genome assembly of Zasmidium syzygii isolated from banana leaves.</title>
        <authorList>
            <person name="van Westerhoven A.C."/>
            <person name="Mehrabi R."/>
            <person name="Talebi R."/>
            <person name="Steentjes M.B.F."/>
            <person name="Corcolon B."/>
            <person name="Chong P.A."/>
            <person name="Kema G.H.J."/>
            <person name="Seidl M.F."/>
        </authorList>
    </citation>
    <scope>NUCLEOTIDE SEQUENCE [LARGE SCALE GENOMIC DNA]</scope>
    <source>
        <strain evidence="8 9">P124</strain>
    </source>
</reference>
<keyword evidence="4 6" id="KW-0694">RNA-binding</keyword>
<dbReference type="PANTHER" id="PTHR15341">
    <property type="entry name" value="SUN-COR STEROID HORMONE RECEPTOR CO-REPRESSOR"/>
    <property type="match status" value="1"/>
</dbReference>
<feature type="compositionally biased region" description="Basic residues" evidence="7">
    <location>
        <begin position="193"/>
        <end position="204"/>
    </location>
</feature>
<dbReference type="EMBL" id="JAXOVC010000012">
    <property type="protein sequence ID" value="KAK4495472.1"/>
    <property type="molecule type" value="Genomic_DNA"/>
</dbReference>
<sequence>MESLQPQLADLTANIDDLTTALEPLMNKPLTASTSKQPLLDKAKTYILAVYALESLLFTSVRLSGTDAKTHPIFAELKRVKEYFGKITAAEEMGAGGGTVRSRVDKAAAGRFIKAGLSGNERFDGAKKRIVEQDGESVPVVKAEHLDVDEEEGGVEIAPTEKDGQHEGEDAITALEGSLAEPVSTGSAAPVSKNKKKKNKKKKA</sequence>
<accession>A0ABR0E213</accession>
<keyword evidence="3 6" id="KW-0698">rRNA processing</keyword>
<evidence type="ECO:0000313" key="8">
    <source>
        <dbReference type="EMBL" id="KAK4495472.1"/>
    </source>
</evidence>
<comment type="caution">
    <text evidence="8">The sequence shown here is derived from an EMBL/GenBank/DDBJ whole genome shotgun (WGS) entry which is preliminary data.</text>
</comment>
<evidence type="ECO:0000256" key="6">
    <source>
        <dbReference type="RuleBase" id="RU368003"/>
    </source>
</evidence>